<protein>
    <submittedName>
        <fullName evidence="3">Chaperone protein dnaJ 15</fullName>
    </submittedName>
</protein>
<dbReference type="InterPro" id="IPR036869">
    <property type="entry name" value="J_dom_sf"/>
</dbReference>
<evidence type="ECO:0000259" key="2">
    <source>
        <dbReference type="PROSITE" id="PS50076"/>
    </source>
</evidence>
<feature type="coiled-coil region" evidence="1">
    <location>
        <begin position="288"/>
        <end position="322"/>
    </location>
</feature>
<accession>D3PJJ6</accession>
<sequence length="375" mass="43480">MSNDKDDFYFILNVEKHASPSDIKNAYKKLARIYHPDKNVNDEEAVKKFQQISKVYAILSDPSKRKMYDQKGNVDELENQTVVNINELGTMSKMFFGFLNRGGLKVETQISPKVLSQAHHIANGMKKIDGEDLPSVQDVSYATEYKIMIQSQTAKFYRINITRDDLDHGVIIRCISKHSDKFKVIFFDEKGEISMFKESEYVTQGSEGNFFFFPFRNYHLKTEHHNLTKEKDIPIAFSLLESFYLNYESILPGNHLFCVYQNNWLMSGNCILSCLKVQPNHEKNIEEIKDVENNMQLRKTELDKLKVEFKEVKGKCDEISNKLNKLTPALKEIISTRYDLYQDLFLECKKKSTGVIYCPNDSPGFLDNVLSTFRG</sequence>
<dbReference type="PRINTS" id="PR00625">
    <property type="entry name" value="JDOMAIN"/>
</dbReference>
<dbReference type="InterPro" id="IPR018253">
    <property type="entry name" value="DnaJ_domain_CS"/>
</dbReference>
<dbReference type="InterPro" id="IPR001623">
    <property type="entry name" value="DnaJ_domain"/>
</dbReference>
<reference evidence="3" key="1">
    <citation type="submission" date="2010-03" db="EMBL/GenBank/DDBJ databases">
        <title>Atlantic Lepeophtheirus salmonis ESTs and full-length cDNAs.</title>
        <authorList>
            <person name="Yasuike M."/>
            <person name="von Schalburg K."/>
            <person name="Cooper G."/>
            <person name="Leong J."/>
            <person name="Nilsen F."/>
            <person name="Jones S.R.M."/>
            <person name="Koop B.F."/>
        </authorList>
    </citation>
    <scope>NUCLEOTIDE SEQUENCE</scope>
    <source>
        <strain evidence="3">Atlantic form</strain>
        <tissue evidence="3">Mixed tissue</tissue>
    </source>
</reference>
<keyword evidence="1" id="KW-0175">Coiled coil</keyword>
<organism evidence="3">
    <name type="scientific">Lepeophtheirus salmonis</name>
    <name type="common">Salmon louse</name>
    <name type="synonym">Caligus salmonis</name>
    <dbReference type="NCBI Taxonomy" id="72036"/>
    <lineage>
        <taxon>Eukaryota</taxon>
        <taxon>Metazoa</taxon>
        <taxon>Ecdysozoa</taxon>
        <taxon>Arthropoda</taxon>
        <taxon>Crustacea</taxon>
        <taxon>Multicrustacea</taxon>
        <taxon>Hexanauplia</taxon>
        <taxon>Copepoda</taxon>
        <taxon>Siphonostomatoida</taxon>
        <taxon>Caligidae</taxon>
        <taxon>Lepeophtheirus</taxon>
    </lineage>
</organism>
<dbReference type="EMBL" id="BT121802">
    <property type="protein sequence ID" value="ADD38732.1"/>
    <property type="molecule type" value="mRNA"/>
</dbReference>
<gene>
    <name evidence="3" type="primary">DNJ15</name>
</gene>
<dbReference type="PANTHER" id="PTHR44272:SF3">
    <property type="entry name" value="J DOMAIN-CONTAINING PROTEIN"/>
    <property type="match status" value="1"/>
</dbReference>
<feature type="domain" description="J" evidence="2">
    <location>
        <begin position="7"/>
        <end position="72"/>
    </location>
</feature>
<dbReference type="AlphaFoldDB" id="D3PJJ6"/>
<dbReference type="Pfam" id="PF00226">
    <property type="entry name" value="DnaJ"/>
    <property type="match status" value="1"/>
</dbReference>
<dbReference type="Gene3D" id="1.10.287.110">
    <property type="entry name" value="DnaJ domain"/>
    <property type="match status" value="1"/>
</dbReference>
<dbReference type="CDD" id="cd06257">
    <property type="entry name" value="DnaJ"/>
    <property type="match status" value="1"/>
</dbReference>
<dbReference type="PROSITE" id="PS50076">
    <property type="entry name" value="DNAJ_2"/>
    <property type="match status" value="1"/>
</dbReference>
<evidence type="ECO:0000313" key="3">
    <source>
        <dbReference type="EMBL" id="ADD38732.1"/>
    </source>
</evidence>
<dbReference type="SUPFAM" id="SSF46565">
    <property type="entry name" value="Chaperone J-domain"/>
    <property type="match status" value="1"/>
</dbReference>
<dbReference type="OrthoDB" id="445556at2759"/>
<proteinExistence type="evidence at transcript level"/>
<name>D3PJJ6_LEPSM</name>
<dbReference type="SMART" id="SM00271">
    <property type="entry name" value="DnaJ"/>
    <property type="match status" value="1"/>
</dbReference>
<evidence type="ECO:0000256" key="1">
    <source>
        <dbReference type="SAM" id="Coils"/>
    </source>
</evidence>
<dbReference type="PROSITE" id="PS00636">
    <property type="entry name" value="DNAJ_1"/>
    <property type="match status" value="1"/>
</dbReference>
<dbReference type="PANTHER" id="PTHR44272">
    <property type="entry name" value="DNAJ DOMAIN (PROKARYOTIC HEAT SHOCK PROTEIN)"/>
    <property type="match status" value="1"/>
</dbReference>
<dbReference type="InterPro" id="IPR052812">
    <property type="entry name" value="Plant_DnaJ_domain"/>
</dbReference>